<dbReference type="AlphaFoldDB" id="A0A086AQ65"/>
<evidence type="ECO:0000313" key="4">
    <source>
        <dbReference type="Proteomes" id="UP000198424"/>
    </source>
</evidence>
<dbReference type="OrthoDB" id="8907997at2"/>
<dbReference type="EMBL" id="MUGY01000032">
    <property type="protein sequence ID" value="OXA88756.1"/>
    <property type="molecule type" value="Genomic_DNA"/>
</dbReference>
<accession>A0A086AQ65</accession>
<dbReference type="RefSeq" id="WP_035619350.1">
    <property type="nucleotide sequence ID" value="NZ_JBEWQG010000002.1"/>
</dbReference>
<reference evidence="1 3" key="1">
    <citation type="submission" date="2014-07" db="EMBL/GenBank/DDBJ databases">
        <title>Genome of Flavobacterium hydatis DSM 2063.</title>
        <authorList>
            <person name="Pipes S.E."/>
            <person name="Stropko S.J."/>
            <person name="Newman J.D."/>
        </authorList>
    </citation>
    <scope>NUCLEOTIDE SEQUENCE [LARGE SCALE GENOMIC DNA]</scope>
    <source>
        <strain evidence="1 3">DSM 2063</strain>
    </source>
</reference>
<evidence type="ECO:0000313" key="1">
    <source>
        <dbReference type="EMBL" id="KFF18829.1"/>
    </source>
</evidence>
<dbReference type="Proteomes" id="UP000028712">
    <property type="component" value="Unassembled WGS sequence"/>
</dbReference>
<organism evidence="1 3">
    <name type="scientific">Flavobacterium hydatis</name>
    <name type="common">Cytophaga aquatilis</name>
    <dbReference type="NCBI Taxonomy" id="991"/>
    <lineage>
        <taxon>Bacteria</taxon>
        <taxon>Pseudomonadati</taxon>
        <taxon>Bacteroidota</taxon>
        <taxon>Flavobacteriia</taxon>
        <taxon>Flavobacteriales</taxon>
        <taxon>Flavobacteriaceae</taxon>
        <taxon>Flavobacterium</taxon>
    </lineage>
</organism>
<dbReference type="STRING" id="991.IW20_04475"/>
<name>A0A086AQ65_FLAHY</name>
<protein>
    <recommendedName>
        <fullName evidence="5">Type I restriction enzyme R protein N-terminal domain-containing protein</fullName>
    </recommendedName>
</protein>
<dbReference type="Proteomes" id="UP000198424">
    <property type="component" value="Unassembled WGS sequence"/>
</dbReference>
<dbReference type="EMBL" id="JPRM01000005">
    <property type="protein sequence ID" value="KFF18829.1"/>
    <property type="molecule type" value="Genomic_DNA"/>
</dbReference>
<evidence type="ECO:0000313" key="3">
    <source>
        <dbReference type="Proteomes" id="UP000028712"/>
    </source>
</evidence>
<reference evidence="2 4" key="2">
    <citation type="submission" date="2016-11" db="EMBL/GenBank/DDBJ databases">
        <title>Whole genomes of Flavobacteriaceae.</title>
        <authorList>
            <person name="Stine C."/>
            <person name="Li C."/>
            <person name="Tadesse D."/>
        </authorList>
    </citation>
    <scope>NUCLEOTIDE SEQUENCE [LARGE SCALE GENOMIC DNA]</scope>
    <source>
        <strain evidence="2 4">ATCC 29551</strain>
    </source>
</reference>
<comment type="caution">
    <text evidence="1">The sequence shown here is derived from an EMBL/GenBank/DDBJ whole genome shotgun (WGS) entry which is preliminary data.</text>
</comment>
<evidence type="ECO:0008006" key="5">
    <source>
        <dbReference type="Google" id="ProtNLM"/>
    </source>
</evidence>
<gene>
    <name evidence="2" type="ORF">B0A62_21160</name>
    <name evidence="1" type="ORF">IW20_04475</name>
</gene>
<evidence type="ECO:0000313" key="2">
    <source>
        <dbReference type="EMBL" id="OXA88756.1"/>
    </source>
</evidence>
<keyword evidence="4" id="KW-1185">Reference proteome</keyword>
<sequence length="189" mass="22032">MQQPTEKQIEFIKTLLATSIDQLIVNDSDIFNLDIVMPQQISPDARILNRELHETTINHRLAFYLENNLMGTEYDFYKVDIEYNRFYGNPKMLQTVDGIQAVRPDILIHARINDQVAQQHLLIVEAKKGRITDHDTNKVKGFISDRNYYYLFGLTISYCSSHTQVLANLYYFDGNVMKNIPVNREKEIA</sequence>
<proteinExistence type="predicted"/>